<accession>A0ACA9KD84</accession>
<evidence type="ECO:0000313" key="2">
    <source>
        <dbReference type="Proteomes" id="UP000789525"/>
    </source>
</evidence>
<sequence length="1282" mass="143660">GWRLQDRHVLVIGGNQIAANRIEFVLNARPRKITLITPIKNISSNKIRKYIVERTVTHKNSEFERKHLIDENEIPVDLILSAVDDVSLSKEIAAIARELRIPVNVAEIPQICDFLFMPTYREGHLQVAISTNGTGSQVARKLRQHIIESLPKNITSAIDNVALIRQNLGAGNASALFKITDSLPLNELADLTQEDIDRLIAEHKNIELDKSDVSSLSSTTVGDLNDNSTLSIKSSITGNDAFTNGGKKFVDGKTAVAHVAYALSSFNFVYPTTRYHYPGEVTLQWSARDELNAFGKVCSVVQMDTRSGAMTAILGAASFVDSSEIISVFSSSQSIVLMIPNLYGISRKRLSLAIHVSAHSYDDNLENLTDYSDVLLLRDTGMGIINSYSTQEIHDIALITHLISMSTKSPMLHIFDGVRTAHEFSQIDLLSYSKISRISSEILSAANHWPTGDIVDIFEKVASKVGKAIGRRYHAFEYVGSPAAETLLIIYGGGTTIVRETVERISQSGSNVGAIIVRVYRPWSENHFLEVLPRTAKRVAVLEQVPSNVNYSRNASSSLFSDVVATLSGAWINSTGSHPELVDVKYPSQRFNFSTVSLLIKQVETGGIVDFDEILSNKNDGLDIQPISTDVKQCTFWDAESRETFSSSRHIAHILAYHTPLNVSSLSTFDIFNHGGVATTNLQFGNRVNNGRIYDANTGIDFISIHDVSLTAKYDTLAHAKSGAIVLLNTSWTMDDLETKLPNDFRYEASKRNIQLYVIDAEKFVNDLNLSTEVGTSIILQVAFLIIFNGKFKLDRSLEDSIADFYDGNGEKEIRSQVRFIIQETGKALARVELPPTWQILDKTDQILPSFVDNNSFGRNFDKPLIEGPKHLNWHTVAQNLLFKEAYGTDQLTRPDVAEKTYVIRVSENRRLTPVTYDRYLFHIEFDTTGTDLKYDLGEALGVYGHNDPEEVNQFLEYYGLNPDDLISIPNKEGNRYETRTIFQVFSQVLDIFGRPSKRFYESLSLYATNENERDRLLWIASKEGAEEFKRRVADTITYVDLLFEFTSAKPPVEDLVQMVTPIKPRHYSIASAQSIHPNGVHLLVVTVDWVNSAGKKRFGQCTRYLSGLKIGEQVTVSIKPSVMKLPPRDTQPVIMAGLGTGMAPFRAFIEERAYRKSQGKEVGPMVLYFGSRNKSMEYLYGEELEAYHSEGLLSHLQLAFSRDQPHKVYIQHKMNEDANLLHQYLLKDEGWFYLCGPTWPVPDVRDAIVNSFVTVGGLSEGEAIDCINKLKDLERYILEVY</sequence>
<keyword evidence="2" id="KW-1185">Reference proteome</keyword>
<reference evidence="1" key="1">
    <citation type="submission" date="2021-06" db="EMBL/GenBank/DDBJ databases">
        <authorList>
            <person name="Kallberg Y."/>
            <person name="Tangrot J."/>
            <person name="Rosling A."/>
        </authorList>
    </citation>
    <scope>NUCLEOTIDE SEQUENCE</scope>
    <source>
        <strain evidence="1">CL356</strain>
    </source>
</reference>
<name>A0ACA9KD84_9GLOM</name>
<dbReference type="EMBL" id="CAJVPT010001653">
    <property type="protein sequence ID" value="CAG8466675.1"/>
    <property type="molecule type" value="Genomic_DNA"/>
</dbReference>
<feature type="non-terminal residue" evidence="1">
    <location>
        <position position="1"/>
    </location>
</feature>
<comment type="caution">
    <text evidence="1">The sequence shown here is derived from an EMBL/GenBank/DDBJ whole genome shotgun (WGS) entry which is preliminary data.</text>
</comment>
<protein>
    <submittedName>
        <fullName evidence="1">10825_t:CDS:1</fullName>
    </submittedName>
</protein>
<evidence type="ECO:0000313" key="1">
    <source>
        <dbReference type="EMBL" id="CAG8466675.1"/>
    </source>
</evidence>
<dbReference type="Proteomes" id="UP000789525">
    <property type="component" value="Unassembled WGS sequence"/>
</dbReference>
<gene>
    <name evidence="1" type="ORF">ACOLOM_LOCUS1409</name>
</gene>
<proteinExistence type="predicted"/>
<organism evidence="1 2">
    <name type="scientific">Acaulospora colombiana</name>
    <dbReference type="NCBI Taxonomy" id="27376"/>
    <lineage>
        <taxon>Eukaryota</taxon>
        <taxon>Fungi</taxon>
        <taxon>Fungi incertae sedis</taxon>
        <taxon>Mucoromycota</taxon>
        <taxon>Glomeromycotina</taxon>
        <taxon>Glomeromycetes</taxon>
        <taxon>Diversisporales</taxon>
        <taxon>Acaulosporaceae</taxon>
        <taxon>Acaulospora</taxon>
    </lineage>
</organism>